<accession>A0A7Y0BMV4</accession>
<dbReference type="Pfam" id="PF08327">
    <property type="entry name" value="AHSA1"/>
    <property type="match status" value="1"/>
</dbReference>
<dbReference type="InterPro" id="IPR013538">
    <property type="entry name" value="ASHA1/2-like_C"/>
</dbReference>
<proteinExistence type="inferred from homology"/>
<dbReference type="Proteomes" id="UP000583556">
    <property type="component" value="Unassembled WGS sequence"/>
</dbReference>
<feature type="domain" description="Activator of Hsp90 ATPase homologue 1/2-like C-terminal" evidence="2">
    <location>
        <begin position="12"/>
        <end position="143"/>
    </location>
</feature>
<comment type="caution">
    <text evidence="3">The sequence shown here is derived from an EMBL/GenBank/DDBJ whole genome shotgun (WGS) entry which is preliminary data.</text>
</comment>
<evidence type="ECO:0000259" key="2">
    <source>
        <dbReference type="Pfam" id="PF08327"/>
    </source>
</evidence>
<sequence>MHELSISRFIAASPAKVWDVMTNRQGEWWCPKPWRAEVVVQERRAGGRASLTMYGPDGEVVPNEGIYLAWDEGRRFVTTDAVTADFVPAGPFMIGIWEVVPEGDGARYVASARHWTQEAMEQHAAMGFVDGWGACADQLQALCENESES</sequence>
<name>A0A7Y0BMV4_9SPHN</name>
<evidence type="ECO:0000256" key="1">
    <source>
        <dbReference type="ARBA" id="ARBA00006817"/>
    </source>
</evidence>
<dbReference type="CDD" id="cd08896">
    <property type="entry name" value="SRPBCC_CalC_Aha1-like_3"/>
    <property type="match status" value="1"/>
</dbReference>
<protein>
    <submittedName>
        <fullName evidence="3">SRPBCC family protein</fullName>
    </submittedName>
</protein>
<dbReference type="InterPro" id="IPR023393">
    <property type="entry name" value="START-like_dom_sf"/>
</dbReference>
<dbReference type="AlphaFoldDB" id="A0A7Y0BMV4"/>
<gene>
    <name evidence="3" type="ORF">HHL27_05405</name>
</gene>
<dbReference type="EMBL" id="JABBGM010000002">
    <property type="protein sequence ID" value="NML93103.1"/>
    <property type="molecule type" value="Genomic_DNA"/>
</dbReference>
<organism evidence="3 4">
    <name type="scientific">Novosphingobium olei</name>
    <dbReference type="NCBI Taxonomy" id="2728851"/>
    <lineage>
        <taxon>Bacteria</taxon>
        <taxon>Pseudomonadati</taxon>
        <taxon>Pseudomonadota</taxon>
        <taxon>Alphaproteobacteria</taxon>
        <taxon>Sphingomonadales</taxon>
        <taxon>Sphingomonadaceae</taxon>
        <taxon>Novosphingobium</taxon>
    </lineage>
</organism>
<dbReference type="Gene3D" id="3.30.530.20">
    <property type="match status" value="1"/>
</dbReference>
<dbReference type="SUPFAM" id="SSF55961">
    <property type="entry name" value="Bet v1-like"/>
    <property type="match status" value="1"/>
</dbReference>
<comment type="similarity">
    <text evidence="1">Belongs to the AHA1 family.</text>
</comment>
<reference evidence="3 4" key="1">
    <citation type="submission" date="2020-04" db="EMBL/GenBank/DDBJ databases">
        <title>Novosphingobium sp. TW-4 isolated from soil.</title>
        <authorList>
            <person name="Dahal R.H."/>
            <person name="Chaudhary D.K."/>
        </authorList>
    </citation>
    <scope>NUCLEOTIDE SEQUENCE [LARGE SCALE GENOMIC DNA]</scope>
    <source>
        <strain evidence="3 4">TW-4</strain>
    </source>
</reference>
<evidence type="ECO:0000313" key="3">
    <source>
        <dbReference type="EMBL" id="NML93103.1"/>
    </source>
</evidence>
<dbReference type="RefSeq" id="WP_169492365.1">
    <property type="nucleotide sequence ID" value="NZ_AP029021.1"/>
</dbReference>
<evidence type="ECO:0000313" key="4">
    <source>
        <dbReference type="Proteomes" id="UP000583556"/>
    </source>
</evidence>
<keyword evidence="4" id="KW-1185">Reference proteome</keyword>